<evidence type="ECO:0000313" key="2">
    <source>
        <dbReference type="Proteomes" id="UP000660262"/>
    </source>
</evidence>
<sequence>MEACRRARTMRARHADMLKPQRLTMRTTDFGAGSLFRVFRSTARCEGDVVGVVEGFVVPPLGLLHLDSMRIYNSRLREQRGAFGVGLSLGLETALYGYETGCHTAELLAINDDDHTHRRLVRYYRRLGCVPVCEVTGDKPGDVAHMLVWGGAGTRMDFDVRGVLEKWGLWSNDDDDDDDEDIAR</sequence>
<keyword evidence="2" id="KW-1185">Reference proteome</keyword>
<dbReference type="EMBL" id="BNJQ01000034">
    <property type="protein sequence ID" value="GHP11315.1"/>
    <property type="molecule type" value="Genomic_DNA"/>
</dbReference>
<accession>A0A830HXI8</accession>
<dbReference type="PANTHER" id="PTHR36897">
    <property type="entry name" value="OS10G0351100-LIKE PROTEIN"/>
    <property type="match status" value="1"/>
</dbReference>
<dbReference type="AlphaFoldDB" id="A0A830HXI8"/>
<name>A0A830HXI8_9CHLO</name>
<dbReference type="OrthoDB" id="445361at2759"/>
<organism evidence="1 2">
    <name type="scientific">Pycnococcus provasolii</name>
    <dbReference type="NCBI Taxonomy" id="41880"/>
    <lineage>
        <taxon>Eukaryota</taxon>
        <taxon>Viridiplantae</taxon>
        <taxon>Chlorophyta</taxon>
        <taxon>Pseudoscourfieldiophyceae</taxon>
        <taxon>Pseudoscourfieldiales</taxon>
        <taxon>Pycnococcaceae</taxon>
        <taxon>Pycnococcus</taxon>
    </lineage>
</organism>
<protein>
    <recommendedName>
        <fullName evidence="3">N-acetyltransferase domain-containing protein</fullName>
    </recommendedName>
</protein>
<comment type="caution">
    <text evidence="1">The sequence shown here is derived from an EMBL/GenBank/DDBJ whole genome shotgun (WGS) entry which is preliminary data.</text>
</comment>
<gene>
    <name evidence="1" type="ORF">PPROV_001004300</name>
</gene>
<dbReference type="PANTHER" id="PTHR36897:SF2">
    <property type="entry name" value="OS10G0350800 PROTEIN"/>
    <property type="match status" value="1"/>
</dbReference>
<reference evidence="1" key="1">
    <citation type="submission" date="2020-10" db="EMBL/GenBank/DDBJ databases">
        <title>Unveiling of a novel bifunctional photoreceptor, Dualchrome1, isolated from a cosmopolitan green alga.</title>
        <authorList>
            <person name="Suzuki S."/>
            <person name="Kawachi M."/>
        </authorList>
    </citation>
    <scope>NUCLEOTIDE SEQUENCE</scope>
    <source>
        <strain evidence="1">NIES 2893</strain>
    </source>
</reference>
<evidence type="ECO:0000313" key="1">
    <source>
        <dbReference type="EMBL" id="GHP11315.1"/>
    </source>
</evidence>
<proteinExistence type="predicted"/>
<evidence type="ECO:0008006" key="3">
    <source>
        <dbReference type="Google" id="ProtNLM"/>
    </source>
</evidence>
<dbReference type="Proteomes" id="UP000660262">
    <property type="component" value="Unassembled WGS sequence"/>
</dbReference>